<dbReference type="AlphaFoldDB" id="A0A0X8FAB0"/>
<keyword evidence="3" id="KW-0804">Transcription</keyword>
<keyword evidence="1" id="KW-0805">Transcription regulation</keyword>
<reference evidence="5 7" key="1">
    <citation type="journal article" date="2016" name="Genome Announc.">
        <title>Complete Genome Sequences of Aerococcus christensenii CCUG 28831T, Aerococcus sanguinicola CCUG 43001T, Aerococcus urinae CCUG 36881T, Aerococcus urinaeequi CCUG 28094T, Aerococcus urinaehominis CCUG 42038 BT, and Aerococcus viridans CCUG 4311T.</title>
        <authorList>
            <person name="Carkaci D."/>
            <person name="Dargis R."/>
            <person name="Nielsen X.C."/>
            <person name="Skovgaard O."/>
            <person name="Fuursted K."/>
            <person name="Christensen J.J."/>
        </authorList>
    </citation>
    <scope>NUCLEOTIDE SEQUENCE [LARGE SCALE GENOMIC DNA]</scope>
    <source>
        <strain evidence="5 7">CCUG43001</strain>
    </source>
</reference>
<dbReference type="InterPro" id="IPR009057">
    <property type="entry name" value="Homeodomain-like_sf"/>
</dbReference>
<evidence type="ECO:0000256" key="2">
    <source>
        <dbReference type="ARBA" id="ARBA00023125"/>
    </source>
</evidence>
<evidence type="ECO:0000313" key="5">
    <source>
        <dbReference type="EMBL" id="AMB93663.1"/>
    </source>
</evidence>
<dbReference type="SUPFAM" id="SSF46689">
    <property type="entry name" value="Homeodomain-like"/>
    <property type="match status" value="1"/>
</dbReference>
<dbReference type="SMART" id="SM00342">
    <property type="entry name" value="HTH_ARAC"/>
    <property type="match status" value="1"/>
</dbReference>
<reference evidence="6 8" key="3">
    <citation type="submission" date="2017-12" db="EMBL/GenBank/DDBJ databases">
        <title>Phylogenetic diversity of female urinary microbiome.</title>
        <authorList>
            <person name="Thomas-White K."/>
            <person name="Wolfe A.J."/>
        </authorList>
    </citation>
    <scope>NUCLEOTIDE SEQUENCE [LARGE SCALE GENOMIC DNA]</scope>
    <source>
        <strain evidence="6 8">UMB0139</strain>
    </source>
</reference>
<evidence type="ECO:0000256" key="3">
    <source>
        <dbReference type="ARBA" id="ARBA00023163"/>
    </source>
</evidence>
<dbReference type="GO" id="GO:0003700">
    <property type="term" value="F:DNA-binding transcription factor activity"/>
    <property type="evidence" value="ECO:0007669"/>
    <property type="project" value="InterPro"/>
</dbReference>
<dbReference type="Pfam" id="PF12833">
    <property type="entry name" value="HTH_18"/>
    <property type="match status" value="1"/>
</dbReference>
<dbReference type="EMBL" id="CP014160">
    <property type="protein sequence ID" value="AMB93663.1"/>
    <property type="molecule type" value="Genomic_DNA"/>
</dbReference>
<accession>A0A0X8FAB0</accession>
<dbReference type="PANTHER" id="PTHR43280">
    <property type="entry name" value="ARAC-FAMILY TRANSCRIPTIONAL REGULATOR"/>
    <property type="match status" value="1"/>
</dbReference>
<proteinExistence type="predicted"/>
<gene>
    <name evidence="5" type="ORF">AWM72_02280</name>
    <name evidence="6" type="ORF">CYJ28_06815</name>
</gene>
<dbReference type="PANTHER" id="PTHR43280:SF2">
    <property type="entry name" value="HTH-TYPE TRANSCRIPTIONAL REGULATOR EXSA"/>
    <property type="match status" value="1"/>
</dbReference>
<protein>
    <submittedName>
        <fullName evidence="6">AraC family transcriptional regulator</fullName>
    </submittedName>
</protein>
<dbReference type="Proteomes" id="UP000234239">
    <property type="component" value="Unassembled WGS sequence"/>
</dbReference>
<keyword evidence="2" id="KW-0238">DNA-binding</keyword>
<dbReference type="EMBL" id="PKGY01000003">
    <property type="protein sequence ID" value="PKZ21609.1"/>
    <property type="molecule type" value="Genomic_DNA"/>
</dbReference>
<organism evidence="5 7">
    <name type="scientific">Aerococcus sanguinicola</name>
    <dbReference type="NCBI Taxonomy" id="119206"/>
    <lineage>
        <taxon>Bacteria</taxon>
        <taxon>Bacillati</taxon>
        <taxon>Bacillota</taxon>
        <taxon>Bacilli</taxon>
        <taxon>Lactobacillales</taxon>
        <taxon>Aerococcaceae</taxon>
        <taxon>Aerococcus</taxon>
    </lineage>
</organism>
<evidence type="ECO:0000313" key="6">
    <source>
        <dbReference type="EMBL" id="PKZ21609.1"/>
    </source>
</evidence>
<feature type="domain" description="HTH araC/xylS-type" evidence="4">
    <location>
        <begin position="180"/>
        <end position="275"/>
    </location>
</feature>
<name>A0A0X8FAB0_9LACT</name>
<dbReference type="KEGG" id="asan:AWM72_02280"/>
<dbReference type="GeneID" id="92902894"/>
<evidence type="ECO:0000313" key="7">
    <source>
        <dbReference type="Proteomes" id="UP000069912"/>
    </source>
</evidence>
<dbReference type="GO" id="GO:0043565">
    <property type="term" value="F:sequence-specific DNA binding"/>
    <property type="evidence" value="ECO:0007669"/>
    <property type="project" value="InterPro"/>
</dbReference>
<dbReference type="InterPro" id="IPR018060">
    <property type="entry name" value="HTH_AraC"/>
</dbReference>
<evidence type="ECO:0000259" key="4">
    <source>
        <dbReference type="PROSITE" id="PS01124"/>
    </source>
</evidence>
<dbReference type="RefSeq" id="WP_067972563.1">
    <property type="nucleotide sequence ID" value="NZ_CAJHKN010000003.1"/>
</dbReference>
<sequence>MTDRQVPFRIKATAMDEDFIDQYNRSSFHRHELVFVTKALRITVNQQSLEVEPKQIIVIPSSIDLKLEAGQHYASPQFYGYVLSIGDNYLDEINHTFIDTTDLIQVFSQLRILPVSENNWQVFLDLFGQLKQVQAEKATLYQQKIIFHLASLLFLETCQIYQSPNDPLLHEHTKRDQLASDIKQYVDDHFNEAITLQDTAKRFNISTSTVNRIFQKYYHDTLYQYLITKRLSYAHDCIKKGQSISHSWKNAGFKDYSNFYRSFIKHYHYRPHDAK</sequence>
<evidence type="ECO:0000256" key="1">
    <source>
        <dbReference type="ARBA" id="ARBA00023015"/>
    </source>
</evidence>
<keyword evidence="7" id="KW-1185">Reference proteome</keyword>
<dbReference type="Proteomes" id="UP000069912">
    <property type="component" value="Chromosome"/>
</dbReference>
<dbReference type="PROSITE" id="PS01124">
    <property type="entry name" value="HTH_ARAC_FAMILY_2"/>
    <property type="match status" value="1"/>
</dbReference>
<evidence type="ECO:0000313" key="8">
    <source>
        <dbReference type="Proteomes" id="UP000234239"/>
    </source>
</evidence>
<dbReference type="Gene3D" id="1.10.10.60">
    <property type="entry name" value="Homeodomain-like"/>
    <property type="match status" value="2"/>
</dbReference>
<reference evidence="7" key="2">
    <citation type="submission" date="2016-01" db="EMBL/GenBank/DDBJ databases">
        <title>Six Aerococcus type strain genome sequencing and assembly using PacBio and Illumina Hiseq.</title>
        <authorList>
            <person name="Carkaci D."/>
            <person name="Dargis R."/>
            <person name="Nielsen X.C."/>
            <person name="Skovgaard O."/>
            <person name="Fuursted K."/>
            <person name="Christensen J.J."/>
        </authorList>
    </citation>
    <scope>NUCLEOTIDE SEQUENCE [LARGE SCALE GENOMIC DNA]</scope>
    <source>
        <strain evidence="7">CCUG43001</strain>
    </source>
</reference>
<dbReference type="OrthoDB" id="2211832at2"/>